<evidence type="ECO:0000256" key="1">
    <source>
        <dbReference type="ARBA" id="ARBA00004167"/>
    </source>
</evidence>
<evidence type="ECO:0000256" key="5">
    <source>
        <dbReference type="SAM" id="MobiDB-lite"/>
    </source>
</evidence>
<dbReference type="AlphaFoldDB" id="A0A6A5VXT9"/>
<comment type="subcellular location">
    <subcellularLocation>
        <location evidence="1">Membrane</location>
        <topology evidence="1">Single-pass membrane protein</topology>
    </subcellularLocation>
</comment>
<proteinExistence type="predicted"/>
<feature type="transmembrane region" description="Helical" evidence="6">
    <location>
        <begin position="126"/>
        <end position="151"/>
    </location>
</feature>
<keyword evidence="8" id="KW-1185">Reference proteome</keyword>
<evidence type="ECO:0008006" key="9">
    <source>
        <dbReference type="Google" id="ProtNLM"/>
    </source>
</evidence>
<feature type="region of interest" description="Disordered" evidence="5">
    <location>
        <begin position="1"/>
        <end position="28"/>
    </location>
</feature>
<dbReference type="GO" id="GO:0071944">
    <property type="term" value="C:cell periphery"/>
    <property type="evidence" value="ECO:0007669"/>
    <property type="project" value="UniProtKB-ARBA"/>
</dbReference>
<feature type="region of interest" description="Disordered" evidence="5">
    <location>
        <begin position="58"/>
        <end position="126"/>
    </location>
</feature>
<keyword evidence="4 6" id="KW-0472">Membrane</keyword>
<reference evidence="7" key="1">
    <citation type="journal article" date="2020" name="Stud. Mycol.">
        <title>101 Dothideomycetes genomes: a test case for predicting lifestyles and emergence of pathogens.</title>
        <authorList>
            <person name="Haridas S."/>
            <person name="Albert R."/>
            <person name="Binder M."/>
            <person name="Bloem J."/>
            <person name="Labutti K."/>
            <person name="Salamov A."/>
            <person name="Andreopoulos B."/>
            <person name="Baker S."/>
            <person name="Barry K."/>
            <person name="Bills G."/>
            <person name="Bluhm B."/>
            <person name="Cannon C."/>
            <person name="Castanera R."/>
            <person name="Culley D."/>
            <person name="Daum C."/>
            <person name="Ezra D."/>
            <person name="Gonzalez J."/>
            <person name="Henrissat B."/>
            <person name="Kuo A."/>
            <person name="Liang C."/>
            <person name="Lipzen A."/>
            <person name="Lutzoni F."/>
            <person name="Magnuson J."/>
            <person name="Mondo S."/>
            <person name="Nolan M."/>
            <person name="Ohm R."/>
            <person name="Pangilinan J."/>
            <person name="Park H.-J."/>
            <person name="Ramirez L."/>
            <person name="Alfaro M."/>
            <person name="Sun H."/>
            <person name="Tritt A."/>
            <person name="Yoshinaga Y."/>
            <person name="Zwiers L.-H."/>
            <person name="Turgeon B."/>
            <person name="Goodwin S."/>
            <person name="Spatafora J."/>
            <person name="Crous P."/>
            <person name="Grigoriev I."/>
        </authorList>
    </citation>
    <scope>NUCLEOTIDE SEQUENCE</scope>
    <source>
        <strain evidence="7">CBS 123094</strain>
    </source>
</reference>
<evidence type="ECO:0000313" key="7">
    <source>
        <dbReference type="EMBL" id="KAF1993697.1"/>
    </source>
</evidence>
<dbReference type="OrthoDB" id="4148662at2759"/>
<gene>
    <name evidence="7" type="ORF">P154DRAFT_58642</name>
</gene>
<feature type="compositionally biased region" description="Low complexity" evidence="5">
    <location>
        <begin position="78"/>
        <end position="111"/>
    </location>
</feature>
<dbReference type="PANTHER" id="PTHR15549">
    <property type="entry name" value="PAIRED IMMUNOGLOBULIN-LIKE TYPE 2 RECEPTOR"/>
    <property type="match status" value="1"/>
</dbReference>
<dbReference type="PANTHER" id="PTHR15549:SF26">
    <property type="entry name" value="AXIAL BUDDING PATTERN PROTEIN 2-RELATED"/>
    <property type="match status" value="1"/>
</dbReference>
<sequence>MKLCHHPENCGDSKKCPKSSSWKPEVEKLPPKVTCSDLNYESEYKAFDAPGTLSNLMNIPDDGPGLTSYYSAHPTGKSTPVSTSASATSASVSSSISSSLTTTGSETAPPTSTSPPPPSQSKKQKVGMAVGIGAGIPIGIALIGTVIFMFVRRRHRLPEQPSAEHDEPEKYGYTGGLNSPPTPGPDGVFKAELSGESRPVFEMIASPRRSELLSSEMDQNSLKSPFVSPLESEFSGIRRSAVSDIHGDGIYELPS</sequence>
<name>A0A6A5VXT9_9PLEO</name>
<organism evidence="7 8">
    <name type="scientific">Amniculicola lignicola CBS 123094</name>
    <dbReference type="NCBI Taxonomy" id="1392246"/>
    <lineage>
        <taxon>Eukaryota</taxon>
        <taxon>Fungi</taxon>
        <taxon>Dikarya</taxon>
        <taxon>Ascomycota</taxon>
        <taxon>Pezizomycotina</taxon>
        <taxon>Dothideomycetes</taxon>
        <taxon>Pleosporomycetidae</taxon>
        <taxon>Pleosporales</taxon>
        <taxon>Amniculicolaceae</taxon>
        <taxon>Amniculicola</taxon>
    </lineage>
</organism>
<dbReference type="InterPro" id="IPR051694">
    <property type="entry name" value="Immunoregulatory_rcpt-like"/>
</dbReference>
<accession>A0A6A5VXT9</accession>
<feature type="compositionally biased region" description="Basic and acidic residues" evidence="5">
    <location>
        <begin position="1"/>
        <end position="15"/>
    </location>
</feature>
<evidence type="ECO:0000313" key="8">
    <source>
        <dbReference type="Proteomes" id="UP000799779"/>
    </source>
</evidence>
<evidence type="ECO:0000256" key="2">
    <source>
        <dbReference type="ARBA" id="ARBA00022692"/>
    </source>
</evidence>
<evidence type="ECO:0000256" key="3">
    <source>
        <dbReference type="ARBA" id="ARBA00022989"/>
    </source>
</evidence>
<evidence type="ECO:0000256" key="4">
    <source>
        <dbReference type="ARBA" id="ARBA00023136"/>
    </source>
</evidence>
<evidence type="ECO:0000256" key="6">
    <source>
        <dbReference type="SAM" id="Phobius"/>
    </source>
</evidence>
<protein>
    <recommendedName>
        <fullName evidence="9">Mid2 domain-containing protein</fullName>
    </recommendedName>
</protein>
<dbReference type="GO" id="GO:0016020">
    <property type="term" value="C:membrane"/>
    <property type="evidence" value="ECO:0007669"/>
    <property type="project" value="UniProtKB-SubCell"/>
</dbReference>
<keyword evidence="2 6" id="KW-0812">Transmembrane</keyword>
<feature type="region of interest" description="Disordered" evidence="5">
    <location>
        <begin position="159"/>
        <end position="188"/>
    </location>
</feature>
<dbReference type="Proteomes" id="UP000799779">
    <property type="component" value="Unassembled WGS sequence"/>
</dbReference>
<dbReference type="EMBL" id="ML977689">
    <property type="protein sequence ID" value="KAF1993697.1"/>
    <property type="molecule type" value="Genomic_DNA"/>
</dbReference>
<keyword evidence="3 6" id="KW-1133">Transmembrane helix</keyword>